<dbReference type="SUPFAM" id="SSF57701">
    <property type="entry name" value="Zn2/Cys6 DNA-binding domain"/>
    <property type="match status" value="1"/>
</dbReference>
<dbReference type="Pfam" id="PF00172">
    <property type="entry name" value="Zn_clus"/>
    <property type="match status" value="1"/>
</dbReference>
<keyword evidence="6" id="KW-1185">Reference proteome</keyword>
<dbReference type="OrthoDB" id="2123952at2759"/>
<dbReference type="GO" id="GO:0000981">
    <property type="term" value="F:DNA-binding transcription factor activity, RNA polymerase II-specific"/>
    <property type="evidence" value="ECO:0007669"/>
    <property type="project" value="InterPro"/>
</dbReference>
<feature type="compositionally biased region" description="Gly residues" evidence="3">
    <location>
        <begin position="25"/>
        <end position="50"/>
    </location>
</feature>
<feature type="compositionally biased region" description="Polar residues" evidence="3">
    <location>
        <begin position="109"/>
        <end position="122"/>
    </location>
</feature>
<dbReference type="PANTHER" id="PTHR46910">
    <property type="entry name" value="TRANSCRIPTION FACTOR PDR1"/>
    <property type="match status" value="1"/>
</dbReference>
<feature type="compositionally biased region" description="Basic and acidic residues" evidence="3">
    <location>
        <begin position="1"/>
        <end position="16"/>
    </location>
</feature>
<dbReference type="AlphaFoldDB" id="A0A1B9GLP8"/>
<dbReference type="GO" id="GO:0008270">
    <property type="term" value="F:zinc ion binding"/>
    <property type="evidence" value="ECO:0007669"/>
    <property type="project" value="InterPro"/>
</dbReference>
<dbReference type="Pfam" id="PF04082">
    <property type="entry name" value="Fungal_trans"/>
    <property type="match status" value="1"/>
</dbReference>
<keyword evidence="1" id="KW-0479">Metal-binding</keyword>
<dbReference type="CDD" id="cd12148">
    <property type="entry name" value="fungal_TF_MHR"/>
    <property type="match status" value="1"/>
</dbReference>
<evidence type="ECO:0000259" key="4">
    <source>
        <dbReference type="PROSITE" id="PS50048"/>
    </source>
</evidence>
<reference evidence="5 6" key="1">
    <citation type="submission" date="2013-07" db="EMBL/GenBank/DDBJ databases">
        <title>The Genome Sequence of Cryptococcus heveanensis BCC8398.</title>
        <authorList>
            <consortium name="The Broad Institute Genome Sequencing Platform"/>
            <person name="Cuomo C."/>
            <person name="Litvintseva A."/>
            <person name="Chen Y."/>
            <person name="Heitman J."/>
            <person name="Sun S."/>
            <person name="Springer D."/>
            <person name="Dromer F."/>
            <person name="Young S.K."/>
            <person name="Zeng Q."/>
            <person name="Gargeya S."/>
            <person name="Fitzgerald M."/>
            <person name="Abouelleil A."/>
            <person name="Alvarado L."/>
            <person name="Berlin A.M."/>
            <person name="Chapman S.B."/>
            <person name="Dewar J."/>
            <person name="Goldberg J."/>
            <person name="Griggs A."/>
            <person name="Gujja S."/>
            <person name="Hansen M."/>
            <person name="Howarth C."/>
            <person name="Imamovic A."/>
            <person name="Larimer J."/>
            <person name="McCowan C."/>
            <person name="Murphy C."/>
            <person name="Pearson M."/>
            <person name="Priest M."/>
            <person name="Roberts A."/>
            <person name="Saif S."/>
            <person name="Shea T."/>
            <person name="Sykes S."/>
            <person name="Wortman J."/>
            <person name="Nusbaum C."/>
            <person name="Birren B."/>
        </authorList>
    </citation>
    <scope>NUCLEOTIDE SEQUENCE [LARGE SCALE GENOMIC DNA]</scope>
    <source>
        <strain evidence="5 6">BCC8398</strain>
    </source>
</reference>
<reference evidence="6" key="2">
    <citation type="submission" date="2013-12" db="EMBL/GenBank/DDBJ databases">
        <title>Evolution of pathogenesis and genome organization in the Tremellales.</title>
        <authorList>
            <person name="Cuomo C."/>
            <person name="Litvintseva A."/>
            <person name="Heitman J."/>
            <person name="Chen Y."/>
            <person name="Sun S."/>
            <person name="Springer D."/>
            <person name="Dromer F."/>
            <person name="Young S."/>
            <person name="Zeng Q."/>
            <person name="Chapman S."/>
            <person name="Gujja S."/>
            <person name="Saif S."/>
            <person name="Birren B."/>
        </authorList>
    </citation>
    <scope>NUCLEOTIDE SEQUENCE [LARGE SCALE GENOMIC DNA]</scope>
    <source>
        <strain evidence="6">BCC8398</strain>
    </source>
</reference>
<dbReference type="PANTHER" id="PTHR46910:SF18">
    <property type="entry name" value="ZN(II)2CYS6 TRANSCRIPTION FACTOR (EUROFUNG)"/>
    <property type="match status" value="1"/>
</dbReference>
<evidence type="ECO:0000313" key="5">
    <source>
        <dbReference type="EMBL" id="OCF31918.1"/>
    </source>
</evidence>
<dbReference type="CDD" id="cd00067">
    <property type="entry name" value="GAL4"/>
    <property type="match status" value="1"/>
</dbReference>
<dbReference type="InterPro" id="IPR007219">
    <property type="entry name" value="XnlR_reg_dom"/>
</dbReference>
<dbReference type="GO" id="GO:0003677">
    <property type="term" value="F:DNA binding"/>
    <property type="evidence" value="ECO:0007669"/>
    <property type="project" value="InterPro"/>
</dbReference>
<accession>A0A1B9GLP8</accession>
<evidence type="ECO:0000256" key="2">
    <source>
        <dbReference type="ARBA" id="ARBA00023242"/>
    </source>
</evidence>
<sequence length="778" mass="84457">MTSEPLRHPFDFKLENDDIVDQDGEGGGSFSMGMGGPSGTRSAGPGGSGSGSSTPLKRRRITRACDRCHRGGTKCSPGPRPSVCGPCAAFGSECTYDRPMKRRGPPARSQPTRPSSTGNGETSPRELTPSREERWVYTEITSPEMIESLIDAFHRIIYPMYVHPFFHWPTFTAQVRRKLYTTSRPFHAAVMSVCALTAARLRDGAPQSPGSPSQSTASEAFYNAAQASIPTDLTCASHFDYKRAKFLLAMLSVQYGHIGSVLRHLGDYLTMCAIDGFHSEARWPSDLTEVEKQERRRLFWSAYQMDVYCATTWGGIIRHRESQITVLYPSEVYSDEDITPDGILAADPDRPVSFMRGWNFVSDLYRILEHALSQMRTRHQVHEGGNPMAMLFASRKIERNAGPGPDEILNVVETLFDALPEQFKGVKEMTGNAEKDRYGFQAANILITLQTVKMVMAGMAEWSVEQRCAIAGELLDSLSALPKAYIRASSSPMLHHLAGVGHLLAGIINSPLSPSTYLRVRDVLLTMADVLSSLEVHLSCAVGIALRLREQVDRIDRYMVSATEHLDAWSTGVGPRKDPPAAASAPTLTRDPTPAPIPVPALTNNASSASSSHPSVPFAPTTMSATAATVRPYGVAASSSNIPSGPGAGAHVPIEPRPPVPSNFLSYAPSTSITTNNNNTVDPLALPPQLDPIFQAQAQGIDQQVQLPTDLFTDWSFLFGEFGSQGDAFDFLSANPANNNNSNSNIPSNTGEWAPQFSFGYANFNGSVNGADNANGRI</sequence>
<keyword evidence="2" id="KW-0539">Nucleus</keyword>
<dbReference type="EMBL" id="KI669512">
    <property type="protein sequence ID" value="OCF31918.1"/>
    <property type="molecule type" value="Genomic_DNA"/>
</dbReference>
<evidence type="ECO:0000256" key="3">
    <source>
        <dbReference type="SAM" id="MobiDB-lite"/>
    </source>
</evidence>
<feature type="domain" description="Zn(2)-C6 fungal-type" evidence="4">
    <location>
        <begin position="64"/>
        <end position="96"/>
    </location>
</feature>
<evidence type="ECO:0000313" key="6">
    <source>
        <dbReference type="Proteomes" id="UP000092666"/>
    </source>
</evidence>
<name>A0A1B9GLP8_9TREE</name>
<dbReference type="GO" id="GO:0006351">
    <property type="term" value="P:DNA-templated transcription"/>
    <property type="evidence" value="ECO:0007669"/>
    <property type="project" value="InterPro"/>
</dbReference>
<feature type="region of interest" description="Disordered" evidence="3">
    <location>
        <begin position="569"/>
        <end position="617"/>
    </location>
</feature>
<gene>
    <name evidence="5" type="ORF">I316_06519</name>
</gene>
<feature type="region of interest" description="Disordered" evidence="3">
    <location>
        <begin position="95"/>
        <end position="131"/>
    </location>
</feature>
<dbReference type="Gene3D" id="4.10.240.10">
    <property type="entry name" value="Zn(2)-C6 fungal-type DNA-binding domain"/>
    <property type="match status" value="1"/>
</dbReference>
<dbReference type="InterPro" id="IPR036864">
    <property type="entry name" value="Zn2-C6_fun-type_DNA-bd_sf"/>
</dbReference>
<proteinExistence type="predicted"/>
<feature type="compositionally biased region" description="Low complexity" evidence="3">
    <location>
        <begin position="606"/>
        <end position="617"/>
    </location>
</feature>
<feature type="region of interest" description="Disordered" evidence="3">
    <location>
        <begin position="1"/>
        <end position="58"/>
    </location>
</feature>
<dbReference type="SMART" id="SM00066">
    <property type="entry name" value="GAL4"/>
    <property type="match status" value="1"/>
</dbReference>
<dbReference type="InterPro" id="IPR001138">
    <property type="entry name" value="Zn2Cys6_DnaBD"/>
</dbReference>
<dbReference type="Proteomes" id="UP000092666">
    <property type="component" value="Unassembled WGS sequence"/>
</dbReference>
<organism evidence="5 6">
    <name type="scientific">Kwoniella heveanensis BCC8398</name>
    <dbReference type="NCBI Taxonomy" id="1296120"/>
    <lineage>
        <taxon>Eukaryota</taxon>
        <taxon>Fungi</taxon>
        <taxon>Dikarya</taxon>
        <taxon>Basidiomycota</taxon>
        <taxon>Agaricomycotina</taxon>
        <taxon>Tremellomycetes</taxon>
        <taxon>Tremellales</taxon>
        <taxon>Cryptococcaceae</taxon>
        <taxon>Kwoniella</taxon>
    </lineage>
</organism>
<evidence type="ECO:0000256" key="1">
    <source>
        <dbReference type="ARBA" id="ARBA00022723"/>
    </source>
</evidence>
<dbReference type="InterPro" id="IPR050987">
    <property type="entry name" value="AtrR-like"/>
</dbReference>
<protein>
    <recommendedName>
        <fullName evidence="4">Zn(2)-C6 fungal-type domain-containing protein</fullName>
    </recommendedName>
</protein>
<dbReference type="PROSITE" id="PS50048">
    <property type="entry name" value="ZN2_CY6_FUNGAL_2"/>
    <property type="match status" value="1"/>
</dbReference>